<evidence type="ECO:0000259" key="4">
    <source>
        <dbReference type="PROSITE" id="PS51898"/>
    </source>
</evidence>
<dbReference type="InterPro" id="IPR010998">
    <property type="entry name" value="Integrase_recombinase_N"/>
</dbReference>
<dbReference type="EMBL" id="CP021235">
    <property type="protein sequence ID" value="ARS37552.1"/>
    <property type="molecule type" value="Genomic_DNA"/>
</dbReference>
<dbReference type="KEGG" id="pact:CA264_20155"/>
<dbReference type="InterPro" id="IPR011010">
    <property type="entry name" value="DNA_brk_join_enz"/>
</dbReference>
<evidence type="ECO:0000256" key="2">
    <source>
        <dbReference type="ARBA" id="ARBA00023125"/>
    </source>
</evidence>
<dbReference type="Proteomes" id="UP000266292">
    <property type="component" value="Chromosome"/>
</dbReference>
<dbReference type="PANTHER" id="PTHR30349:SF64">
    <property type="entry name" value="PROPHAGE INTEGRASE INTD-RELATED"/>
    <property type="match status" value="1"/>
</dbReference>
<dbReference type="AlphaFoldDB" id="A0A1X9YXJ6"/>
<dbReference type="Pfam" id="PF13102">
    <property type="entry name" value="Phage_int_SAM_5"/>
    <property type="match status" value="1"/>
</dbReference>
<keyword evidence="2" id="KW-0238">DNA-binding</keyword>
<dbReference type="Gene3D" id="1.10.150.130">
    <property type="match status" value="1"/>
</dbReference>
<dbReference type="InterPro" id="IPR035386">
    <property type="entry name" value="Arm-DNA-bind_5"/>
</dbReference>
<dbReference type="InterPro" id="IPR025269">
    <property type="entry name" value="SAM-like_dom"/>
</dbReference>
<dbReference type="InterPro" id="IPR050090">
    <property type="entry name" value="Tyrosine_recombinase_XerCD"/>
</dbReference>
<dbReference type="GO" id="GO:0003677">
    <property type="term" value="F:DNA binding"/>
    <property type="evidence" value="ECO:0007669"/>
    <property type="project" value="UniProtKB-KW"/>
</dbReference>
<dbReference type="CDD" id="cd01185">
    <property type="entry name" value="INTN1_C_like"/>
    <property type="match status" value="1"/>
</dbReference>
<evidence type="ECO:0000256" key="1">
    <source>
        <dbReference type="ARBA" id="ARBA00008857"/>
    </source>
</evidence>
<dbReference type="InterPro" id="IPR013762">
    <property type="entry name" value="Integrase-like_cat_sf"/>
</dbReference>
<feature type="domain" description="Tyr recombinase" evidence="4">
    <location>
        <begin position="231"/>
        <end position="424"/>
    </location>
</feature>
<dbReference type="Pfam" id="PF17293">
    <property type="entry name" value="Arm-DNA-bind_5"/>
    <property type="match status" value="1"/>
</dbReference>
<dbReference type="GO" id="GO:0015074">
    <property type="term" value="P:DNA integration"/>
    <property type="evidence" value="ECO:0007669"/>
    <property type="project" value="InterPro"/>
</dbReference>
<evidence type="ECO:0000256" key="3">
    <source>
        <dbReference type="ARBA" id="ARBA00023172"/>
    </source>
</evidence>
<comment type="similarity">
    <text evidence="1">Belongs to the 'phage' integrase family.</text>
</comment>
<dbReference type="STRING" id="709015.GCA_000472485_04068"/>
<keyword evidence="3" id="KW-0233">DNA recombination</keyword>
<dbReference type="InterPro" id="IPR002104">
    <property type="entry name" value="Integrase_catalytic"/>
</dbReference>
<gene>
    <name evidence="5" type="ORF">CA264_20155</name>
</gene>
<evidence type="ECO:0000313" key="5">
    <source>
        <dbReference type="EMBL" id="ARS37552.1"/>
    </source>
</evidence>
<dbReference type="GO" id="GO:0006310">
    <property type="term" value="P:DNA recombination"/>
    <property type="evidence" value="ECO:0007669"/>
    <property type="project" value="UniProtKB-KW"/>
</dbReference>
<accession>A0A1X9YXJ6</accession>
<dbReference type="PANTHER" id="PTHR30349">
    <property type="entry name" value="PHAGE INTEGRASE-RELATED"/>
    <property type="match status" value="1"/>
</dbReference>
<dbReference type="Gene3D" id="1.10.443.10">
    <property type="entry name" value="Intergrase catalytic core"/>
    <property type="match status" value="1"/>
</dbReference>
<dbReference type="OrthoDB" id="1094492at2"/>
<protein>
    <submittedName>
        <fullName evidence="5">Recombinase XerD</fullName>
    </submittedName>
</protein>
<reference evidence="6" key="1">
    <citation type="submission" date="2017-05" db="EMBL/GenBank/DDBJ databases">
        <authorList>
            <person name="Ray J."/>
            <person name="Price M."/>
            <person name="Deutschbauer A."/>
        </authorList>
    </citation>
    <scope>NUCLEOTIDE SEQUENCE [LARGE SCALE GENOMIC DNA]</scope>
    <source>
        <strain evidence="6">DSM 19842</strain>
    </source>
</reference>
<proteinExistence type="inferred from homology"/>
<sequence length="440" mass="50546">MIPVLTSIMLDTRRALKDGSFPVRLRLTHQRQRKYYNTGYSLSEAEFSKVQTEKPKGKFKELQIAFQAIEQKAISIIRDLEVFTFEHFEKKYLNAAVKNDLFAAFEQQVKRLVEEGRVGTASSYESASLSLLAYLLKEPLSRNKGLSRAKAIEKKENLLKKRKPLAYASITVEFLSGYEKWMLQNGSSITTIGIYLRALRAIYNNAIAAGEVNMDLYPFGKRKYQIPSGRNVKKALTLADIEKIFSYEPFTENERRARDLWIFSYLCNGINVKDIARLKYKQLDQEKITFIRAKTERTSRQNVKAITAMRTTEIDEIIERWGNKPTYSDDYVFPFLEPGLSAERERARIQHATKTINKYIKRVAATVGIEKNVSTYTARHSFSTVLKRAGAPIELISESLGHSNLKTTESYLDSFEDDVKKQFAARLTDFRVADNNNKDV</sequence>
<dbReference type="SUPFAM" id="SSF56349">
    <property type="entry name" value="DNA breaking-rejoining enzymes"/>
    <property type="match status" value="1"/>
</dbReference>
<name>A0A1X9YXJ6_9BACT</name>
<keyword evidence="6" id="KW-1185">Reference proteome</keyword>
<evidence type="ECO:0000313" key="6">
    <source>
        <dbReference type="Proteomes" id="UP000266292"/>
    </source>
</evidence>
<dbReference type="Pfam" id="PF00589">
    <property type="entry name" value="Phage_integrase"/>
    <property type="match status" value="1"/>
</dbReference>
<organism evidence="5 6">
    <name type="scientific">Pontibacter actiniarum</name>
    <dbReference type="NCBI Taxonomy" id="323450"/>
    <lineage>
        <taxon>Bacteria</taxon>
        <taxon>Pseudomonadati</taxon>
        <taxon>Bacteroidota</taxon>
        <taxon>Cytophagia</taxon>
        <taxon>Cytophagales</taxon>
        <taxon>Hymenobacteraceae</taxon>
        <taxon>Pontibacter</taxon>
    </lineage>
</organism>
<dbReference type="RefSeq" id="WP_025609222.1">
    <property type="nucleotide sequence ID" value="NZ_CP021235.1"/>
</dbReference>
<dbReference type="PROSITE" id="PS51898">
    <property type="entry name" value="TYR_RECOMBINASE"/>
    <property type="match status" value="1"/>
</dbReference>